<comment type="subcellular location">
    <subcellularLocation>
        <location evidence="1">Cytoplasm</location>
    </subcellularLocation>
</comment>
<sequence length="163" mass="18859">MGDRWKPSPYVQYGYTEERYKWTQTPDDVTLTITLPDANLNTKTDLKVTIKSFTFELKIKDEVYIGGELEHGINVDESTWTRDGKTIEVIFAKGMKTHGEGEGCWWGCVIKGAHVIDIKRMESTKYLDDSLLKKLAEKDKDDEKEKEKKKNGDDEDEDEEEDE</sequence>
<dbReference type="GO" id="GO:0006457">
    <property type="term" value="P:protein folding"/>
    <property type="evidence" value="ECO:0007669"/>
    <property type="project" value="TreeGrafter"/>
</dbReference>
<evidence type="ECO:0000313" key="6">
    <source>
        <dbReference type="Proteomes" id="UP000014680"/>
    </source>
</evidence>
<keyword evidence="6" id="KW-1185">Reference proteome</keyword>
<dbReference type="SUPFAM" id="SSF49764">
    <property type="entry name" value="HSP20-like chaperones"/>
    <property type="match status" value="1"/>
</dbReference>
<evidence type="ECO:0000313" key="5">
    <source>
        <dbReference type="EMBL" id="ELP83920.1"/>
    </source>
</evidence>
<evidence type="ECO:0000256" key="2">
    <source>
        <dbReference type="ARBA" id="ARBA00022490"/>
    </source>
</evidence>
<feature type="domain" description="CS" evidence="4">
    <location>
        <begin position="15"/>
        <end position="110"/>
    </location>
</feature>
<gene>
    <name evidence="5" type="ORF">EIN_311810</name>
</gene>
<dbReference type="InterPro" id="IPR008978">
    <property type="entry name" value="HSP20-like_chaperone"/>
</dbReference>
<accession>A0A0A1TZG2</accession>
<dbReference type="GeneID" id="14882887"/>
<dbReference type="CDD" id="cd06467">
    <property type="entry name" value="p23_NUDC_like"/>
    <property type="match status" value="1"/>
</dbReference>
<dbReference type="PROSITE" id="PS51203">
    <property type="entry name" value="CS"/>
    <property type="match status" value="1"/>
</dbReference>
<evidence type="ECO:0000256" key="3">
    <source>
        <dbReference type="SAM" id="MobiDB-lite"/>
    </source>
</evidence>
<dbReference type="GO" id="GO:0005737">
    <property type="term" value="C:cytoplasm"/>
    <property type="evidence" value="ECO:0007669"/>
    <property type="project" value="UniProtKB-SubCell"/>
</dbReference>
<organism evidence="5 6">
    <name type="scientific">Entamoeba invadens IP1</name>
    <dbReference type="NCBI Taxonomy" id="370355"/>
    <lineage>
        <taxon>Eukaryota</taxon>
        <taxon>Amoebozoa</taxon>
        <taxon>Evosea</taxon>
        <taxon>Archamoebae</taxon>
        <taxon>Mastigamoebida</taxon>
        <taxon>Entamoebidae</taxon>
        <taxon>Entamoeba</taxon>
    </lineage>
</organism>
<dbReference type="Gene3D" id="2.60.40.790">
    <property type="match status" value="1"/>
</dbReference>
<keyword evidence="2" id="KW-0963">Cytoplasm</keyword>
<feature type="region of interest" description="Disordered" evidence="3">
    <location>
        <begin position="139"/>
        <end position="163"/>
    </location>
</feature>
<name>A0A0A1TZG2_ENTIV</name>
<dbReference type="EMBL" id="KB207208">
    <property type="protein sequence ID" value="ELP83920.1"/>
    <property type="molecule type" value="Genomic_DNA"/>
</dbReference>
<dbReference type="InterPro" id="IPR037898">
    <property type="entry name" value="NudC_fam"/>
</dbReference>
<dbReference type="Pfam" id="PF04969">
    <property type="entry name" value="CS"/>
    <property type="match status" value="1"/>
</dbReference>
<dbReference type="OrthoDB" id="416217at2759"/>
<protein>
    <submittedName>
        <fullName evidence="5">Nuclear movement protein nudC, putative</fullName>
    </submittedName>
</protein>
<dbReference type="PANTHER" id="PTHR12356:SF3">
    <property type="entry name" value="NUCLEAR MIGRATION PROTEIN NUDC"/>
    <property type="match status" value="1"/>
</dbReference>
<dbReference type="OMA" id="TEERYKW"/>
<dbReference type="Proteomes" id="UP000014680">
    <property type="component" value="Unassembled WGS sequence"/>
</dbReference>
<evidence type="ECO:0000256" key="1">
    <source>
        <dbReference type="ARBA" id="ARBA00004496"/>
    </source>
</evidence>
<dbReference type="RefSeq" id="XP_004183266.1">
    <property type="nucleotide sequence ID" value="XM_004183218.1"/>
</dbReference>
<evidence type="ECO:0000259" key="4">
    <source>
        <dbReference type="PROSITE" id="PS51203"/>
    </source>
</evidence>
<dbReference type="AlphaFoldDB" id="A0A0A1TZG2"/>
<dbReference type="GO" id="GO:0051082">
    <property type="term" value="F:unfolded protein binding"/>
    <property type="evidence" value="ECO:0007669"/>
    <property type="project" value="TreeGrafter"/>
</dbReference>
<reference evidence="5 6" key="1">
    <citation type="submission" date="2012-10" db="EMBL/GenBank/DDBJ databases">
        <authorList>
            <person name="Zafar N."/>
            <person name="Inman J."/>
            <person name="Hall N."/>
            <person name="Lorenzi H."/>
            <person name="Caler E."/>
        </authorList>
    </citation>
    <scope>NUCLEOTIDE SEQUENCE [LARGE SCALE GENOMIC DNA]</scope>
    <source>
        <strain evidence="5 6">IP1</strain>
    </source>
</reference>
<dbReference type="InterPro" id="IPR007052">
    <property type="entry name" value="CS_dom"/>
</dbReference>
<dbReference type="PANTHER" id="PTHR12356">
    <property type="entry name" value="NUCLEAR MOVEMENT PROTEIN NUDC"/>
    <property type="match status" value="1"/>
</dbReference>
<dbReference type="KEGG" id="eiv:EIN_311810"/>
<feature type="compositionally biased region" description="Acidic residues" evidence="3">
    <location>
        <begin position="153"/>
        <end position="163"/>
    </location>
</feature>
<proteinExistence type="predicted"/>
<feature type="compositionally biased region" description="Basic and acidic residues" evidence="3">
    <location>
        <begin position="139"/>
        <end position="152"/>
    </location>
</feature>
<dbReference type="VEuPathDB" id="AmoebaDB:EIN_311810"/>